<evidence type="ECO:0000313" key="2">
    <source>
        <dbReference type="Proteomes" id="UP000400981"/>
    </source>
</evidence>
<evidence type="ECO:0000313" key="1">
    <source>
        <dbReference type="EMBL" id="VVD99815.1"/>
    </source>
</evidence>
<protein>
    <submittedName>
        <fullName evidence="1">Uncharacterized protein</fullName>
    </submittedName>
</protein>
<keyword evidence="2" id="KW-1185">Reference proteome</keyword>
<organism evidence="1 2">
    <name type="scientific">Pandoraea eparura</name>
    <dbReference type="NCBI Taxonomy" id="2508291"/>
    <lineage>
        <taxon>Bacteria</taxon>
        <taxon>Pseudomonadati</taxon>
        <taxon>Pseudomonadota</taxon>
        <taxon>Betaproteobacteria</taxon>
        <taxon>Burkholderiales</taxon>
        <taxon>Burkholderiaceae</taxon>
        <taxon>Pandoraea</taxon>
    </lineage>
</organism>
<accession>A0A5E4UIT3</accession>
<name>A0A5E4UIT3_9BURK</name>
<reference evidence="1 2" key="1">
    <citation type="submission" date="2019-08" db="EMBL/GenBank/DDBJ databases">
        <authorList>
            <person name="Peeters C."/>
        </authorList>
    </citation>
    <scope>NUCLEOTIDE SEQUENCE [LARGE SCALE GENOMIC DNA]</scope>
    <source>
        <strain evidence="1 2">LMG 31012</strain>
    </source>
</reference>
<dbReference type="Proteomes" id="UP000400981">
    <property type="component" value="Unassembled WGS sequence"/>
</dbReference>
<sequence length="92" mass="10785">MNLRTIETYRSVHIEAALELEHRGYIAWIRYRDRHRMVAHRQVAPSVGQCFAAVDVLVRQLRAEIDEMIRRGDATEDPRRVHWAPGPSPRMP</sequence>
<gene>
    <name evidence="1" type="ORF">PEP31012_02060</name>
</gene>
<dbReference type="AlphaFoldDB" id="A0A5E4UIT3"/>
<proteinExistence type="predicted"/>
<dbReference type="EMBL" id="CABPSH010000003">
    <property type="protein sequence ID" value="VVD99815.1"/>
    <property type="molecule type" value="Genomic_DNA"/>
</dbReference>